<sequence length="105" mass="11622">MSGSIQELVERYGFPCYTWDTLPDVSSWILQQHAVTLRPWGVRQRGQPGLTLGSVEHPAEATGEWLDAAQRAGSVMVLGLWTGDFTSLIHAAQAQEIFAVRARLE</sequence>
<dbReference type="Proteomes" id="UP000600946">
    <property type="component" value="Unassembled WGS sequence"/>
</dbReference>
<keyword evidence="2" id="KW-1185">Reference proteome</keyword>
<protein>
    <submittedName>
        <fullName evidence="1">Uncharacterized protein</fullName>
    </submittedName>
</protein>
<accession>A0ABQ3B3C4</accession>
<reference evidence="2" key="1">
    <citation type="journal article" date="2019" name="Int. J. Syst. Evol. Microbiol.">
        <title>The Global Catalogue of Microorganisms (GCM) 10K type strain sequencing project: providing services to taxonomists for standard genome sequencing and annotation.</title>
        <authorList>
            <consortium name="The Broad Institute Genomics Platform"/>
            <consortium name="The Broad Institute Genome Sequencing Center for Infectious Disease"/>
            <person name="Wu L."/>
            <person name="Ma J."/>
        </authorList>
    </citation>
    <scope>NUCLEOTIDE SEQUENCE [LARGE SCALE GENOMIC DNA]</scope>
    <source>
        <strain evidence="2">JCM 4594</strain>
    </source>
</reference>
<comment type="caution">
    <text evidence="1">The sequence shown here is derived from an EMBL/GenBank/DDBJ whole genome shotgun (WGS) entry which is preliminary data.</text>
</comment>
<dbReference type="RefSeq" id="WP_190029649.1">
    <property type="nucleotide sequence ID" value="NZ_BMUU01000030.1"/>
</dbReference>
<name>A0ABQ3B3C4_9ACTN</name>
<gene>
    <name evidence="1" type="ORF">GCM10010326_77920</name>
</gene>
<evidence type="ECO:0000313" key="2">
    <source>
        <dbReference type="Proteomes" id="UP000600946"/>
    </source>
</evidence>
<dbReference type="EMBL" id="BMUU01000030">
    <property type="protein sequence ID" value="GGY72137.1"/>
    <property type="molecule type" value="Genomic_DNA"/>
</dbReference>
<organism evidence="1 2">
    <name type="scientific">Streptomyces xanthochromogenes</name>
    <dbReference type="NCBI Taxonomy" id="67384"/>
    <lineage>
        <taxon>Bacteria</taxon>
        <taxon>Bacillati</taxon>
        <taxon>Actinomycetota</taxon>
        <taxon>Actinomycetes</taxon>
        <taxon>Kitasatosporales</taxon>
        <taxon>Streptomycetaceae</taxon>
        <taxon>Streptomyces</taxon>
    </lineage>
</organism>
<proteinExistence type="predicted"/>
<dbReference type="GeneID" id="96295607"/>
<evidence type="ECO:0000313" key="1">
    <source>
        <dbReference type="EMBL" id="GGY72137.1"/>
    </source>
</evidence>